<dbReference type="KEGG" id="tng:GSTEN00029235G001"/>
<feature type="region of interest" description="Disordered" evidence="2">
    <location>
        <begin position="222"/>
        <end position="296"/>
    </location>
</feature>
<name>Q4RTI4_TETNG</name>
<dbReference type="AlphaFoldDB" id="Q4RTI4"/>
<dbReference type="EMBL" id="CAAE01014998">
    <property type="protein sequence ID" value="CAG08298.1"/>
    <property type="molecule type" value="Genomic_DNA"/>
</dbReference>
<reference evidence="3 5" key="1">
    <citation type="journal article" date="2004" name="Nature">
        <title>Genome duplication in the teleost fish Tetraodon nigroviridis reveals the early vertebrate proto-karyotype.</title>
        <authorList>
            <person name="Jaillon O."/>
            <person name="Aury J.-M."/>
            <person name="Brunet F."/>
            <person name="Petit J.-L."/>
            <person name="Stange-Thomann N."/>
            <person name="Mauceli E."/>
            <person name="Bouneau L."/>
            <person name="Fischer C."/>
            <person name="Ozouf-Costaz C."/>
            <person name="Bernot A."/>
            <person name="Nicaud S."/>
            <person name="Jaffe D."/>
            <person name="Fisher S."/>
            <person name="Lutfalla G."/>
            <person name="Dossat C."/>
            <person name="Segurens B."/>
            <person name="Dasilva C."/>
            <person name="Salanoubat M."/>
            <person name="Levy M."/>
            <person name="Boudet N."/>
            <person name="Castellano S."/>
            <person name="Anthouard V."/>
            <person name="Jubin C."/>
            <person name="Castelli V."/>
            <person name="Katinka M."/>
            <person name="Vacherie B."/>
            <person name="Biemont C."/>
            <person name="Skalli Z."/>
            <person name="Cattolico L."/>
            <person name="Poulain J."/>
            <person name="De Berardinis V."/>
            <person name="Cruaud C."/>
            <person name="Duprat S."/>
            <person name="Brottier P."/>
            <person name="Coutanceau J.-P."/>
            <person name="Gouzy J."/>
            <person name="Parra G."/>
            <person name="Lardier G."/>
            <person name="Chapple C."/>
            <person name="McKernan K.J."/>
            <person name="McEwan P."/>
            <person name="Bosak S."/>
            <person name="Kellis M."/>
            <person name="Volff J.-N."/>
            <person name="Guigo R."/>
            <person name="Zody M.C."/>
            <person name="Mesirov J."/>
            <person name="Lindblad-Toh K."/>
            <person name="Birren B."/>
            <person name="Nusbaum C."/>
            <person name="Kahn D."/>
            <person name="Robinson-Rechavi M."/>
            <person name="Laudet V."/>
            <person name="Schachter V."/>
            <person name="Quetier F."/>
            <person name="Saurin W."/>
            <person name="Scarpelli C."/>
            <person name="Wincker P."/>
            <person name="Lander E.S."/>
            <person name="Weissenbach J."/>
            <person name="Roest Crollius H."/>
        </authorList>
    </citation>
    <scope>NUCLEOTIDE SEQUENCE [LARGE SCALE GENOMIC DNA]</scope>
</reference>
<dbReference type="OrthoDB" id="8964601at2759"/>
<evidence type="ECO:0000256" key="1">
    <source>
        <dbReference type="SAM" id="Coils"/>
    </source>
</evidence>
<feature type="compositionally biased region" description="Acidic residues" evidence="2">
    <location>
        <begin position="279"/>
        <end position="296"/>
    </location>
</feature>
<evidence type="ECO:0000313" key="5">
    <source>
        <dbReference type="Proteomes" id="UP000007303"/>
    </source>
</evidence>
<gene>
    <name evidence="3" type="ORF">GSTENG00029235001</name>
</gene>
<evidence type="ECO:0000256" key="2">
    <source>
        <dbReference type="SAM" id="MobiDB-lite"/>
    </source>
</evidence>
<feature type="coiled-coil region" evidence="1">
    <location>
        <begin position="48"/>
        <end position="213"/>
    </location>
</feature>
<reference evidence="3" key="2">
    <citation type="submission" date="2004-02" db="EMBL/GenBank/DDBJ databases">
        <authorList>
            <consortium name="Genoscope"/>
            <consortium name="Whitehead Institute Centre for Genome Research"/>
        </authorList>
    </citation>
    <scope>NUCLEOTIDE SEQUENCE</scope>
</reference>
<protein>
    <submittedName>
        <fullName evidence="3">(spotted green pufferfish) hypothetical protein</fullName>
    </submittedName>
</protein>
<keyword evidence="1" id="KW-0175">Coiled coil</keyword>
<proteinExistence type="predicted"/>
<dbReference type="Ensembl" id="ENSTNIT00000019025.1">
    <property type="protein sequence ID" value="ENSTNIP00000018797.1"/>
    <property type="gene ID" value="ENSTNIG00000015722.1"/>
</dbReference>
<dbReference type="HOGENOM" id="CLU_939980_0_0_1"/>
<evidence type="ECO:0000313" key="4">
    <source>
        <dbReference type="Ensembl" id="ENSTNIP00000018797.1"/>
    </source>
</evidence>
<dbReference type="Proteomes" id="UP000007303">
    <property type="component" value="Unassembled WGS sequence"/>
</dbReference>
<keyword evidence="5" id="KW-1185">Reference proteome</keyword>
<reference evidence="4" key="3">
    <citation type="submission" date="2025-05" db="UniProtKB">
        <authorList>
            <consortium name="Ensembl"/>
        </authorList>
    </citation>
    <scope>IDENTIFICATION</scope>
</reference>
<organism evidence="3">
    <name type="scientific">Tetraodon nigroviridis</name>
    <name type="common">Spotted green pufferfish</name>
    <name type="synonym">Chelonodon nigroviridis</name>
    <dbReference type="NCBI Taxonomy" id="99883"/>
    <lineage>
        <taxon>Eukaryota</taxon>
        <taxon>Metazoa</taxon>
        <taxon>Chordata</taxon>
        <taxon>Craniata</taxon>
        <taxon>Vertebrata</taxon>
        <taxon>Euteleostomi</taxon>
        <taxon>Actinopterygii</taxon>
        <taxon>Neopterygii</taxon>
        <taxon>Teleostei</taxon>
        <taxon>Neoteleostei</taxon>
        <taxon>Acanthomorphata</taxon>
        <taxon>Eupercaria</taxon>
        <taxon>Tetraodontiformes</taxon>
        <taxon>Tetradontoidea</taxon>
        <taxon>Tetraodontidae</taxon>
        <taxon>Tetraodon</taxon>
    </lineage>
</organism>
<feature type="compositionally biased region" description="Basic and acidic residues" evidence="2">
    <location>
        <begin position="238"/>
        <end position="278"/>
    </location>
</feature>
<accession>Q4RTI4</accession>
<evidence type="ECO:0000313" key="3">
    <source>
        <dbReference type="EMBL" id="CAG08298.1"/>
    </source>
</evidence>
<sequence length="296" mass="34971">MSEPQRGGNELFGRVLEEVRRQIEPHSGKEEILRTAAKIIVLKEQEHLEKAQQHLQDISLLKADLQRATEEKRWMDEAINSLRSKLSDAEEELKKRDEKILSPQQFVNGHREEVQKLEQSWQQEVSRLKELLAEKDERIIKVEKKRRKRTVAYIDVLALLTSTQAALKDQEQRCAGLEEQHQMRLAEQQETFQKELQNREENFQKELQNREETVQKDLNIREEHLQKETAGGKTSQRPLKETLQMKEELWREQEASNKDCIRSLGDKVIQRQHLTSEEKTDDESEEDETEELVFDS</sequence>